<organism evidence="2 3">
    <name type="scientific">Antarctobacter heliothermus</name>
    <dbReference type="NCBI Taxonomy" id="74033"/>
    <lineage>
        <taxon>Bacteria</taxon>
        <taxon>Pseudomonadati</taxon>
        <taxon>Pseudomonadota</taxon>
        <taxon>Alphaproteobacteria</taxon>
        <taxon>Rhodobacterales</taxon>
        <taxon>Roseobacteraceae</taxon>
        <taxon>Antarctobacter</taxon>
    </lineage>
</organism>
<dbReference type="InterPro" id="IPR000835">
    <property type="entry name" value="HTH_MarR-typ"/>
</dbReference>
<dbReference type="PANTHER" id="PTHR33164:SF57">
    <property type="entry name" value="MARR-FAMILY TRANSCRIPTIONAL REGULATOR"/>
    <property type="match status" value="1"/>
</dbReference>
<dbReference type="Gene3D" id="1.10.10.10">
    <property type="entry name" value="Winged helix-like DNA-binding domain superfamily/Winged helix DNA-binding domain"/>
    <property type="match status" value="1"/>
</dbReference>
<evidence type="ECO:0000313" key="2">
    <source>
        <dbReference type="EMBL" id="ASP18962.1"/>
    </source>
</evidence>
<gene>
    <name evidence="2" type="ORF">ANTHELSMS3_00237</name>
</gene>
<proteinExistence type="predicted"/>
<evidence type="ECO:0000313" key="3">
    <source>
        <dbReference type="Proteomes" id="UP000203589"/>
    </source>
</evidence>
<protein>
    <submittedName>
        <fullName evidence="2">Transcriptional regulator</fullName>
    </submittedName>
</protein>
<sequence length="200" mass="21810">MSARDDELKAQLARAGIDSATAQAALDVDAILQVWRRKVFKREIGLRAISELGLDIELAELDVLMAVRAPSNEFGDATGEETMVSTVASRLAIDPSRASRLTSALIKRGFLCRAVSQQDARRAVLQLTDTGERAIAAVRSYKFMVLGSYLKGWTPEEIATFLPLLDRFSAWSESAACPSGPVVEEIAALRDTLNTPKRDT</sequence>
<dbReference type="SMART" id="SM00347">
    <property type="entry name" value="HTH_MARR"/>
    <property type="match status" value="1"/>
</dbReference>
<dbReference type="GO" id="GO:0003700">
    <property type="term" value="F:DNA-binding transcription factor activity"/>
    <property type="evidence" value="ECO:0007669"/>
    <property type="project" value="InterPro"/>
</dbReference>
<dbReference type="InterPro" id="IPR036390">
    <property type="entry name" value="WH_DNA-bd_sf"/>
</dbReference>
<dbReference type="Proteomes" id="UP000203589">
    <property type="component" value="Chromosome"/>
</dbReference>
<dbReference type="InterPro" id="IPR036388">
    <property type="entry name" value="WH-like_DNA-bd_sf"/>
</dbReference>
<feature type="domain" description="HTH marR-type" evidence="1">
    <location>
        <begin position="14"/>
        <end position="170"/>
    </location>
</feature>
<reference evidence="2 3" key="1">
    <citation type="submission" date="2017-07" db="EMBL/GenBank/DDBJ databases">
        <title>Genome Sequence of Antarctobacter heliothermus Strain SMS3 Isolated from a culture of the Diatom Skeletonema marinoi.</title>
        <authorList>
            <person name="Topel M."/>
            <person name="Pinder M.I.M."/>
            <person name="Johansson O.N."/>
            <person name="Kourtchenko O."/>
            <person name="Godhe A."/>
            <person name="Clarke A.K."/>
        </authorList>
    </citation>
    <scope>NUCLEOTIDE SEQUENCE [LARGE SCALE GENOMIC DNA]</scope>
    <source>
        <strain evidence="2 3">SMS3</strain>
    </source>
</reference>
<name>A0A222DYJ9_9RHOB</name>
<dbReference type="KEGG" id="aht:ANTHELSMS3_00237"/>
<dbReference type="SUPFAM" id="SSF46785">
    <property type="entry name" value="Winged helix' DNA-binding domain"/>
    <property type="match status" value="1"/>
</dbReference>
<dbReference type="RefSeq" id="WP_094033285.1">
    <property type="nucleotide sequence ID" value="NZ_CP022540.1"/>
</dbReference>
<accession>A0A222DYJ9</accession>
<dbReference type="PROSITE" id="PS50995">
    <property type="entry name" value="HTH_MARR_2"/>
    <property type="match status" value="1"/>
</dbReference>
<evidence type="ECO:0000259" key="1">
    <source>
        <dbReference type="PROSITE" id="PS50995"/>
    </source>
</evidence>
<dbReference type="OrthoDB" id="7774677at2"/>
<keyword evidence="3" id="KW-1185">Reference proteome</keyword>
<dbReference type="GO" id="GO:0006950">
    <property type="term" value="P:response to stress"/>
    <property type="evidence" value="ECO:0007669"/>
    <property type="project" value="TreeGrafter"/>
</dbReference>
<dbReference type="PANTHER" id="PTHR33164">
    <property type="entry name" value="TRANSCRIPTIONAL REGULATOR, MARR FAMILY"/>
    <property type="match status" value="1"/>
</dbReference>
<dbReference type="AlphaFoldDB" id="A0A222DYJ9"/>
<dbReference type="EMBL" id="CP022540">
    <property type="protein sequence ID" value="ASP18962.1"/>
    <property type="molecule type" value="Genomic_DNA"/>
</dbReference>
<dbReference type="InterPro" id="IPR039422">
    <property type="entry name" value="MarR/SlyA-like"/>
</dbReference>